<accession>A0AAU7UA35</accession>
<dbReference type="NCBIfam" id="TIGR01509">
    <property type="entry name" value="HAD-SF-IA-v3"/>
    <property type="match status" value="1"/>
</dbReference>
<protein>
    <submittedName>
        <fullName evidence="5">HAD family phosphatase</fullName>
    </submittedName>
</protein>
<dbReference type="PANTHER" id="PTHR46193">
    <property type="entry name" value="6-PHOSPHOGLUCONATE PHOSPHATASE"/>
    <property type="match status" value="1"/>
</dbReference>
<dbReference type="InterPro" id="IPR051600">
    <property type="entry name" value="Beta-PGM-like"/>
</dbReference>
<dbReference type="EMBL" id="CP158299">
    <property type="protein sequence ID" value="XBV85064.1"/>
    <property type="molecule type" value="Genomic_DNA"/>
</dbReference>
<gene>
    <name evidence="5" type="ORF">ABOD76_16700</name>
</gene>
<dbReference type="InterPro" id="IPR006439">
    <property type="entry name" value="HAD-SF_hydro_IA"/>
</dbReference>
<dbReference type="RefSeq" id="WP_350243101.1">
    <property type="nucleotide sequence ID" value="NZ_CP158299.1"/>
</dbReference>
<dbReference type="Pfam" id="PF00702">
    <property type="entry name" value="Hydrolase"/>
    <property type="match status" value="1"/>
</dbReference>
<dbReference type="AlphaFoldDB" id="A0AAU7UA35"/>
<dbReference type="SFLD" id="SFLDG01135">
    <property type="entry name" value="C1.5.6:_HAD__Beta-PGM__Phospha"/>
    <property type="match status" value="1"/>
</dbReference>
<evidence type="ECO:0000256" key="3">
    <source>
        <dbReference type="ARBA" id="ARBA00022723"/>
    </source>
</evidence>
<dbReference type="InterPro" id="IPR036412">
    <property type="entry name" value="HAD-like_sf"/>
</dbReference>
<proteinExistence type="inferred from homology"/>
<dbReference type="KEGG" id="dsc:ABOD76_16700"/>
<comment type="cofactor">
    <cofactor evidence="1">
        <name>Mg(2+)</name>
        <dbReference type="ChEBI" id="CHEBI:18420"/>
    </cofactor>
</comment>
<organism evidence="5">
    <name type="scientific">Deinococcus sonorensis KR-87</name>
    <dbReference type="NCBI Taxonomy" id="694439"/>
    <lineage>
        <taxon>Bacteria</taxon>
        <taxon>Thermotogati</taxon>
        <taxon>Deinococcota</taxon>
        <taxon>Deinococci</taxon>
        <taxon>Deinococcales</taxon>
        <taxon>Deinococcaceae</taxon>
        <taxon>Deinococcus</taxon>
    </lineage>
</organism>
<evidence type="ECO:0000256" key="1">
    <source>
        <dbReference type="ARBA" id="ARBA00001946"/>
    </source>
</evidence>
<dbReference type="InterPro" id="IPR023198">
    <property type="entry name" value="PGP-like_dom2"/>
</dbReference>
<dbReference type="GO" id="GO:0003824">
    <property type="term" value="F:catalytic activity"/>
    <property type="evidence" value="ECO:0007669"/>
    <property type="project" value="UniProtKB-ARBA"/>
</dbReference>
<comment type="similarity">
    <text evidence="2">Belongs to the HAD-like hydrolase superfamily. CbbY/CbbZ/Gph/YieH family.</text>
</comment>
<keyword evidence="3" id="KW-0479">Metal-binding</keyword>
<dbReference type="SUPFAM" id="SSF56784">
    <property type="entry name" value="HAD-like"/>
    <property type="match status" value="1"/>
</dbReference>
<sequence>MTASPDRAAPSTVRFDAVLFDLDGVLVDSEMLANRVWLDLLAQHGLTFTSQEFLERSVGSSFKVLYEGLKRDFGWERPADFDARSDAALAAAFEGVLPIEGAPETLQALARAGVPYAVASNSRRDRLELKVRAAGLEALLPHRLDPALVGGHGKPAPDLYQAAARQLGVAAARCLVIEDSLTGVQAGVAAGATVWGLLAGGHTHGGTGAQLQAAGASRLLYSHAELRGALGL</sequence>
<dbReference type="PRINTS" id="PR00413">
    <property type="entry name" value="HADHALOGNASE"/>
</dbReference>
<dbReference type="InterPro" id="IPR023214">
    <property type="entry name" value="HAD_sf"/>
</dbReference>
<dbReference type="Gene3D" id="3.40.50.1000">
    <property type="entry name" value="HAD superfamily/HAD-like"/>
    <property type="match status" value="1"/>
</dbReference>
<evidence type="ECO:0000256" key="2">
    <source>
        <dbReference type="ARBA" id="ARBA00006171"/>
    </source>
</evidence>
<dbReference type="GO" id="GO:0046872">
    <property type="term" value="F:metal ion binding"/>
    <property type="evidence" value="ECO:0007669"/>
    <property type="project" value="UniProtKB-KW"/>
</dbReference>
<reference evidence="5" key="1">
    <citation type="submission" date="2024-06" db="EMBL/GenBank/DDBJ databases">
        <title>Draft Genome Sequence of Deinococcus sonorensis Type Strain KR-87, a Biofilm Producing Representative of the Genus Deinococcus.</title>
        <authorList>
            <person name="Boren L.S."/>
            <person name="Grosso R.A."/>
            <person name="Hugenberg-Cox A.N."/>
            <person name="Hill J.T.E."/>
            <person name="Albert C.M."/>
            <person name="Tuohy J.M."/>
        </authorList>
    </citation>
    <scope>NUCLEOTIDE SEQUENCE</scope>
    <source>
        <strain evidence="5">KR-87</strain>
    </source>
</reference>
<name>A0AAU7UA35_9DEIO</name>
<dbReference type="SFLD" id="SFLDG01129">
    <property type="entry name" value="C1.5:_HAD__Beta-PGM__Phosphata"/>
    <property type="match status" value="1"/>
</dbReference>
<evidence type="ECO:0000313" key="5">
    <source>
        <dbReference type="EMBL" id="XBV85064.1"/>
    </source>
</evidence>
<dbReference type="PANTHER" id="PTHR46193:SF10">
    <property type="entry name" value="6-PHOSPHOGLUCONATE PHOSPHATASE"/>
    <property type="match status" value="1"/>
</dbReference>
<dbReference type="SFLD" id="SFLDS00003">
    <property type="entry name" value="Haloacid_Dehalogenase"/>
    <property type="match status" value="1"/>
</dbReference>
<keyword evidence="4" id="KW-0460">Magnesium</keyword>
<dbReference type="Gene3D" id="1.10.150.240">
    <property type="entry name" value="Putative phosphatase, domain 2"/>
    <property type="match status" value="1"/>
</dbReference>
<evidence type="ECO:0000256" key="4">
    <source>
        <dbReference type="ARBA" id="ARBA00022842"/>
    </source>
</evidence>